<dbReference type="EMBL" id="ALWO02000045">
    <property type="protein sequence ID" value="EOZ93671.1"/>
    <property type="molecule type" value="Genomic_DNA"/>
</dbReference>
<dbReference type="STRING" id="1189612.A33Q_3617"/>
<name>S2DNZ0_INDAL</name>
<protein>
    <submittedName>
        <fullName evidence="2">TonB-dependent receptor</fullName>
    </submittedName>
</protein>
<accession>S2DNZ0</accession>
<gene>
    <name evidence="2" type="ORF">A33Q_3617</name>
</gene>
<keyword evidence="3" id="KW-1185">Reference proteome</keyword>
<dbReference type="RefSeq" id="WP_009033725.1">
    <property type="nucleotide sequence ID" value="NZ_ALWO02000045.1"/>
</dbReference>
<dbReference type="eggNOG" id="COG2885">
    <property type="taxonomic scope" value="Bacteria"/>
</dbReference>
<organism evidence="2 3">
    <name type="scientific">Indibacter alkaliphilus (strain CCUG 57479 / KCTC 22604 / LW1)</name>
    <dbReference type="NCBI Taxonomy" id="1189612"/>
    <lineage>
        <taxon>Bacteria</taxon>
        <taxon>Pseudomonadati</taxon>
        <taxon>Bacteroidota</taxon>
        <taxon>Cytophagia</taxon>
        <taxon>Cytophagales</taxon>
        <taxon>Cyclobacteriaceae</taxon>
    </lineage>
</organism>
<comment type="caution">
    <text evidence="2">The sequence shown here is derived from an EMBL/GenBank/DDBJ whole genome shotgun (WGS) entry which is preliminary data.</text>
</comment>
<proteinExistence type="predicted"/>
<dbReference type="AlphaFoldDB" id="S2DNZ0"/>
<evidence type="ECO:0000313" key="2">
    <source>
        <dbReference type="EMBL" id="EOZ93671.1"/>
    </source>
</evidence>
<keyword evidence="2" id="KW-0675">Receptor</keyword>
<feature type="chain" id="PRO_5004507950" evidence="1">
    <location>
        <begin position="19"/>
        <end position="452"/>
    </location>
</feature>
<evidence type="ECO:0000313" key="3">
    <source>
        <dbReference type="Proteomes" id="UP000006073"/>
    </source>
</evidence>
<feature type="signal peptide" evidence="1">
    <location>
        <begin position="1"/>
        <end position="18"/>
    </location>
</feature>
<reference evidence="2 3" key="1">
    <citation type="journal article" date="2013" name="Genome Announc.">
        <title>Draft Genome Sequence of Indibacter alkaliphilus Strain LW1T, Isolated from Lonar Lake, a Haloalkaline Lake in the Buldana District of Maharashtra, India.</title>
        <authorList>
            <person name="Singh A."/>
            <person name="Kumar Jangir P."/>
            <person name="Sharma R."/>
            <person name="Singh A."/>
            <person name="Kumar Pinnaka A."/>
            <person name="Shivaji S."/>
        </authorList>
    </citation>
    <scope>NUCLEOTIDE SEQUENCE [LARGE SCALE GENOMIC DNA]</scope>
    <source>
        <strain evidence="3">CCUG 57479 / KCTC 22604 / LW1</strain>
    </source>
</reference>
<dbReference type="Proteomes" id="UP000006073">
    <property type="component" value="Unassembled WGS sequence"/>
</dbReference>
<dbReference type="OrthoDB" id="9805336at2"/>
<evidence type="ECO:0000256" key="1">
    <source>
        <dbReference type="SAM" id="SignalP"/>
    </source>
</evidence>
<sequence>MKQVLALLFTVLTLPSLAQQNYYGIQGSQRKGIQAAIMNPADLNNLYRPVELHFFSSQFALSNNTLSFRDFTNSEDAYFLEGFRNSERPFNGRTVGSILGPSLGLNFGKFALGFSTEFKAAAHFINVDPGLGRYLLENSFESSFSSLSLNSSNNQRVNQVNWMELGLMAAYTLFENERQKLSAGTNIKFLLPGNYTNISIDQFIGSIVQESSVISLTGARSDIELSYNESILDEGLFNFNLNNSIFSNPVSVGFDLGLSYQIKNQMQRTLFNSGLTVRNLGNLNFGNGQITRTYGMNIPENTSFRLDELPADFQQIETLFIESALFTNTSEKSVNRLSLPTVIAFNADMALIKNLQLSFYGQKAFGNSENNSQVPVQEFYAIIPRLVLGNFEIYSPWTLFDFSGFNGGIGLRYGGFFVGSYSALTSFTLDTKQADFHLGFSWGFGKKERDSN</sequence>
<keyword evidence="1" id="KW-0732">Signal</keyword>